<keyword evidence="1" id="KW-0732">Signal</keyword>
<dbReference type="InterPro" id="IPR036179">
    <property type="entry name" value="Ig-like_dom_sf"/>
</dbReference>
<feature type="signal peptide" evidence="1">
    <location>
        <begin position="1"/>
        <end position="22"/>
    </location>
</feature>
<name>A0AA35PJJ0_9SAUR</name>
<evidence type="ECO:0000313" key="2">
    <source>
        <dbReference type="EMBL" id="CAI5791306.1"/>
    </source>
</evidence>
<reference evidence="2" key="1">
    <citation type="submission" date="2022-12" db="EMBL/GenBank/DDBJ databases">
        <authorList>
            <person name="Alioto T."/>
            <person name="Alioto T."/>
            <person name="Gomez Garrido J."/>
        </authorList>
    </citation>
    <scope>NUCLEOTIDE SEQUENCE</scope>
</reference>
<protein>
    <submittedName>
        <fullName evidence="2">Ig heavy chain V region M315</fullName>
    </submittedName>
</protein>
<dbReference type="AlphaFoldDB" id="A0AA35PJJ0"/>
<dbReference type="SUPFAM" id="SSF48726">
    <property type="entry name" value="Immunoglobulin"/>
    <property type="match status" value="1"/>
</dbReference>
<organism evidence="2 3">
    <name type="scientific">Podarcis lilfordi</name>
    <name type="common">Lilford's wall lizard</name>
    <dbReference type="NCBI Taxonomy" id="74358"/>
    <lineage>
        <taxon>Eukaryota</taxon>
        <taxon>Metazoa</taxon>
        <taxon>Chordata</taxon>
        <taxon>Craniata</taxon>
        <taxon>Vertebrata</taxon>
        <taxon>Euteleostomi</taxon>
        <taxon>Lepidosauria</taxon>
        <taxon>Squamata</taxon>
        <taxon>Bifurcata</taxon>
        <taxon>Unidentata</taxon>
        <taxon>Episquamata</taxon>
        <taxon>Laterata</taxon>
        <taxon>Lacertibaenia</taxon>
        <taxon>Lacertidae</taxon>
        <taxon>Podarcis</taxon>
    </lineage>
</organism>
<accession>A0AA35PJJ0</accession>
<dbReference type="InterPro" id="IPR050199">
    <property type="entry name" value="IgHV"/>
</dbReference>
<dbReference type="EMBL" id="OX395138">
    <property type="protein sequence ID" value="CAI5791306.1"/>
    <property type="molecule type" value="Genomic_DNA"/>
</dbReference>
<proteinExistence type="predicted"/>
<keyword evidence="3" id="KW-1185">Reference proteome</keyword>
<gene>
    <name evidence="2" type="ORF">PODLI_1B018227</name>
</gene>
<dbReference type="PANTHER" id="PTHR23266">
    <property type="entry name" value="IMMUNOGLOBULIN HEAVY CHAIN"/>
    <property type="match status" value="1"/>
</dbReference>
<dbReference type="Gene3D" id="2.60.40.10">
    <property type="entry name" value="Immunoglobulins"/>
    <property type="match status" value="1"/>
</dbReference>
<evidence type="ECO:0000313" key="3">
    <source>
        <dbReference type="Proteomes" id="UP001178461"/>
    </source>
</evidence>
<sequence length="83" mass="9294">MQTMVPLATFLFVFSILKPGSPSEIRLTQSGEGVRKPGESLQLTCAVSGYTITAGYYWHWPSMKPLEISPDDNDSDLNKCRRQ</sequence>
<dbReference type="InterPro" id="IPR013783">
    <property type="entry name" value="Ig-like_fold"/>
</dbReference>
<evidence type="ECO:0000256" key="1">
    <source>
        <dbReference type="SAM" id="SignalP"/>
    </source>
</evidence>
<dbReference type="Proteomes" id="UP001178461">
    <property type="component" value="Chromosome 13"/>
</dbReference>
<feature type="chain" id="PRO_5041355079" evidence="1">
    <location>
        <begin position="23"/>
        <end position="83"/>
    </location>
</feature>